<evidence type="ECO:0000256" key="1">
    <source>
        <dbReference type="ARBA" id="ARBA00001946"/>
    </source>
</evidence>
<comment type="similarity">
    <text evidence="2 10">Belongs to the TRAFAC class TrmE-Era-EngA-EngB-Septin-like GTPase superfamily. EngB GTPase family.</text>
</comment>
<evidence type="ECO:0000256" key="9">
    <source>
        <dbReference type="ARBA" id="ARBA00023306"/>
    </source>
</evidence>
<evidence type="ECO:0000256" key="6">
    <source>
        <dbReference type="ARBA" id="ARBA00022842"/>
    </source>
</evidence>
<keyword evidence="6" id="KW-0460">Magnesium</keyword>
<keyword evidence="8 10" id="KW-0717">Septation</keyword>
<dbReference type="InterPro" id="IPR005225">
    <property type="entry name" value="Small_GTP-bd"/>
</dbReference>
<keyword evidence="7 10" id="KW-0342">GTP-binding</keyword>
<dbReference type="PANTHER" id="PTHR11649:SF13">
    <property type="entry name" value="ENGB-TYPE G DOMAIN-CONTAINING PROTEIN"/>
    <property type="match status" value="1"/>
</dbReference>
<dbReference type="PROSITE" id="PS51706">
    <property type="entry name" value="G_ENGB"/>
    <property type="match status" value="1"/>
</dbReference>
<reference evidence="12" key="1">
    <citation type="journal article" date="2014" name="Int. J. Syst. Evol. Microbiol.">
        <title>Complete genome sequence of Corynebacterium casei LMG S-19264T (=DSM 44701T), isolated from a smear-ripened cheese.</title>
        <authorList>
            <consortium name="US DOE Joint Genome Institute (JGI-PGF)"/>
            <person name="Walter F."/>
            <person name="Albersmeier A."/>
            <person name="Kalinowski J."/>
            <person name="Ruckert C."/>
        </authorList>
    </citation>
    <scope>NUCLEOTIDE SEQUENCE</scope>
    <source>
        <strain evidence="12">JCM 14719</strain>
    </source>
</reference>
<sequence>MKVTQAAYACSAVSPDQYPKDRLPEIALVGRSNVGKSSFINKMVNRHKLAHTSSTPGKTRTLNFYRINNRFYFVDFPGYGFAKVSKEERAKWAAFIEEYLTSRRFLVGVVHIVDLRHPPTADDKLMADWLRHAGLPTVVVATKADKVSRGQWPKHVKAVREGLGLNEEVPVVVFSAETGEGKDKVWGLLLDWVDAFKPPVV</sequence>
<keyword evidence="3 10" id="KW-0132">Cell division</keyword>
<keyword evidence="5 10" id="KW-0547">Nucleotide-binding</keyword>
<dbReference type="NCBIfam" id="TIGR00231">
    <property type="entry name" value="small_GTP"/>
    <property type="match status" value="1"/>
</dbReference>
<evidence type="ECO:0000256" key="3">
    <source>
        <dbReference type="ARBA" id="ARBA00022618"/>
    </source>
</evidence>
<dbReference type="AlphaFoldDB" id="A0A8J3BDQ7"/>
<dbReference type="CDD" id="cd01876">
    <property type="entry name" value="YihA_EngB"/>
    <property type="match status" value="1"/>
</dbReference>
<evidence type="ECO:0000256" key="5">
    <source>
        <dbReference type="ARBA" id="ARBA00022741"/>
    </source>
</evidence>
<dbReference type="GO" id="GO:0005829">
    <property type="term" value="C:cytosol"/>
    <property type="evidence" value="ECO:0007669"/>
    <property type="project" value="TreeGrafter"/>
</dbReference>
<dbReference type="InterPro" id="IPR027417">
    <property type="entry name" value="P-loop_NTPase"/>
</dbReference>
<organism evidence="12 13">
    <name type="scientific">Calditerricola satsumensis</name>
    <dbReference type="NCBI Taxonomy" id="373054"/>
    <lineage>
        <taxon>Bacteria</taxon>
        <taxon>Bacillati</taxon>
        <taxon>Bacillota</taxon>
        <taxon>Bacilli</taxon>
        <taxon>Bacillales</taxon>
        <taxon>Bacillaceae</taxon>
        <taxon>Calditerricola</taxon>
    </lineage>
</organism>
<dbReference type="Pfam" id="PF01926">
    <property type="entry name" value="MMR_HSR1"/>
    <property type="match status" value="1"/>
</dbReference>
<feature type="domain" description="EngB-type G" evidence="11">
    <location>
        <begin position="22"/>
        <end position="195"/>
    </location>
</feature>
<comment type="function">
    <text evidence="10">Necessary for normal cell division and for the maintenance of normal septation.</text>
</comment>
<comment type="caution">
    <text evidence="12">The sequence shown here is derived from an EMBL/GenBank/DDBJ whole genome shotgun (WGS) entry which is preliminary data.</text>
</comment>
<dbReference type="GO" id="GO:0005525">
    <property type="term" value="F:GTP binding"/>
    <property type="evidence" value="ECO:0007669"/>
    <property type="project" value="UniProtKB-UniRule"/>
</dbReference>
<evidence type="ECO:0000313" key="13">
    <source>
        <dbReference type="Proteomes" id="UP000637720"/>
    </source>
</evidence>
<keyword evidence="13" id="KW-1185">Reference proteome</keyword>
<dbReference type="GO" id="GO:0046872">
    <property type="term" value="F:metal ion binding"/>
    <property type="evidence" value="ECO:0007669"/>
    <property type="project" value="UniProtKB-KW"/>
</dbReference>
<dbReference type="GO" id="GO:0000917">
    <property type="term" value="P:division septum assembly"/>
    <property type="evidence" value="ECO:0007669"/>
    <property type="project" value="UniProtKB-KW"/>
</dbReference>
<dbReference type="SUPFAM" id="SSF52540">
    <property type="entry name" value="P-loop containing nucleoside triphosphate hydrolases"/>
    <property type="match status" value="1"/>
</dbReference>
<gene>
    <name evidence="10 12" type="primary">engB</name>
    <name evidence="12" type="ORF">GCM10007043_13710</name>
</gene>
<dbReference type="HAMAP" id="MF_00321">
    <property type="entry name" value="GTPase_EngB"/>
    <property type="match status" value="1"/>
</dbReference>
<dbReference type="NCBIfam" id="TIGR03598">
    <property type="entry name" value="GTPase_YsxC"/>
    <property type="match status" value="1"/>
</dbReference>
<dbReference type="RefSeq" id="WP_054670179.1">
    <property type="nucleotide sequence ID" value="NZ_BMOF01000024.1"/>
</dbReference>
<dbReference type="EMBL" id="BMOF01000024">
    <property type="protein sequence ID" value="GGK00913.1"/>
    <property type="molecule type" value="Genomic_DNA"/>
</dbReference>
<protein>
    <recommendedName>
        <fullName evidence="10">Probable GTP-binding protein EngB</fullName>
    </recommendedName>
</protein>
<name>A0A8J3BDQ7_9BACI</name>
<evidence type="ECO:0000313" key="12">
    <source>
        <dbReference type="EMBL" id="GGK00913.1"/>
    </source>
</evidence>
<dbReference type="InterPro" id="IPR006073">
    <property type="entry name" value="GTP-bd"/>
</dbReference>
<evidence type="ECO:0000256" key="4">
    <source>
        <dbReference type="ARBA" id="ARBA00022723"/>
    </source>
</evidence>
<dbReference type="PANTHER" id="PTHR11649">
    <property type="entry name" value="MSS1/TRME-RELATED GTP-BINDING PROTEIN"/>
    <property type="match status" value="1"/>
</dbReference>
<dbReference type="Gene3D" id="3.40.50.300">
    <property type="entry name" value="P-loop containing nucleotide triphosphate hydrolases"/>
    <property type="match status" value="1"/>
</dbReference>
<dbReference type="FunFam" id="3.40.50.300:FF:000098">
    <property type="entry name" value="Probable GTP-binding protein EngB"/>
    <property type="match status" value="1"/>
</dbReference>
<comment type="cofactor">
    <cofactor evidence="1">
        <name>Mg(2+)</name>
        <dbReference type="ChEBI" id="CHEBI:18420"/>
    </cofactor>
</comment>
<evidence type="ECO:0000256" key="10">
    <source>
        <dbReference type="HAMAP-Rule" id="MF_00321"/>
    </source>
</evidence>
<dbReference type="InterPro" id="IPR019987">
    <property type="entry name" value="GTP-bd_ribosome_bio_YsxC"/>
</dbReference>
<accession>A0A8J3BDQ7</accession>
<evidence type="ECO:0000259" key="11">
    <source>
        <dbReference type="PROSITE" id="PS51706"/>
    </source>
</evidence>
<evidence type="ECO:0000256" key="7">
    <source>
        <dbReference type="ARBA" id="ARBA00023134"/>
    </source>
</evidence>
<evidence type="ECO:0000256" key="2">
    <source>
        <dbReference type="ARBA" id="ARBA00009638"/>
    </source>
</evidence>
<reference evidence="12" key="2">
    <citation type="submission" date="2020-09" db="EMBL/GenBank/DDBJ databases">
        <authorList>
            <person name="Sun Q."/>
            <person name="Ohkuma M."/>
        </authorList>
    </citation>
    <scope>NUCLEOTIDE SEQUENCE</scope>
    <source>
        <strain evidence="12">JCM 14719</strain>
    </source>
</reference>
<dbReference type="Proteomes" id="UP000637720">
    <property type="component" value="Unassembled WGS sequence"/>
</dbReference>
<evidence type="ECO:0000256" key="8">
    <source>
        <dbReference type="ARBA" id="ARBA00023210"/>
    </source>
</evidence>
<dbReference type="InterPro" id="IPR030393">
    <property type="entry name" value="G_ENGB_dom"/>
</dbReference>
<keyword evidence="9 10" id="KW-0131">Cell cycle</keyword>
<proteinExistence type="inferred from homology"/>
<keyword evidence="4" id="KW-0479">Metal-binding</keyword>